<dbReference type="InterPro" id="IPR013525">
    <property type="entry name" value="ABC2_TM"/>
</dbReference>
<organism evidence="7 8">
    <name type="scientific">Nonomuraea maheshkhaliensis</name>
    <dbReference type="NCBI Taxonomy" id="419590"/>
    <lineage>
        <taxon>Bacteria</taxon>
        <taxon>Bacillati</taxon>
        <taxon>Actinomycetota</taxon>
        <taxon>Actinomycetes</taxon>
        <taxon>Streptosporangiales</taxon>
        <taxon>Streptosporangiaceae</taxon>
        <taxon>Nonomuraea</taxon>
    </lineage>
</organism>
<evidence type="ECO:0000256" key="3">
    <source>
        <dbReference type="ARBA" id="ARBA00022989"/>
    </source>
</evidence>
<evidence type="ECO:0000313" key="7">
    <source>
        <dbReference type="EMBL" id="GAA1611397.1"/>
    </source>
</evidence>
<evidence type="ECO:0000256" key="2">
    <source>
        <dbReference type="ARBA" id="ARBA00022692"/>
    </source>
</evidence>
<comment type="subcellular location">
    <subcellularLocation>
        <location evidence="1">Membrane</location>
        <topology evidence="1">Multi-pass membrane protein</topology>
    </subcellularLocation>
</comment>
<name>A0ABN2ELT9_9ACTN</name>
<protein>
    <recommendedName>
        <fullName evidence="6">ABC-2 type transporter transmembrane domain-containing protein</fullName>
    </recommendedName>
</protein>
<feature type="transmembrane region" description="Helical" evidence="5">
    <location>
        <begin position="33"/>
        <end position="53"/>
    </location>
</feature>
<dbReference type="EMBL" id="BAAAMU010000002">
    <property type="protein sequence ID" value="GAA1611397.1"/>
    <property type="molecule type" value="Genomic_DNA"/>
</dbReference>
<comment type="caution">
    <text evidence="7">The sequence shown here is derived from an EMBL/GenBank/DDBJ whole genome shotgun (WGS) entry which is preliminary data.</text>
</comment>
<feature type="domain" description="ABC-2 type transporter transmembrane" evidence="6">
    <location>
        <begin position="6"/>
        <end position="95"/>
    </location>
</feature>
<evidence type="ECO:0000256" key="5">
    <source>
        <dbReference type="SAM" id="Phobius"/>
    </source>
</evidence>
<evidence type="ECO:0000256" key="1">
    <source>
        <dbReference type="ARBA" id="ARBA00004141"/>
    </source>
</evidence>
<feature type="transmembrane region" description="Helical" evidence="5">
    <location>
        <begin position="59"/>
        <end position="82"/>
    </location>
</feature>
<keyword evidence="2 5" id="KW-0812">Transmembrane</keyword>
<evidence type="ECO:0000256" key="4">
    <source>
        <dbReference type="ARBA" id="ARBA00023136"/>
    </source>
</evidence>
<keyword evidence="4 5" id="KW-0472">Membrane</keyword>
<evidence type="ECO:0000259" key="6">
    <source>
        <dbReference type="Pfam" id="PF01061"/>
    </source>
</evidence>
<reference evidence="7 8" key="1">
    <citation type="journal article" date="2019" name="Int. J. Syst. Evol. Microbiol.">
        <title>The Global Catalogue of Microorganisms (GCM) 10K type strain sequencing project: providing services to taxonomists for standard genome sequencing and annotation.</title>
        <authorList>
            <consortium name="The Broad Institute Genomics Platform"/>
            <consortium name="The Broad Institute Genome Sequencing Center for Infectious Disease"/>
            <person name="Wu L."/>
            <person name="Ma J."/>
        </authorList>
    </citation>
    <scope>NUCLEOTIDE SEQUENCE [LARGE SCALE GENOMIC DNA]</scope>
    <source>
        <strain evidence="7 8">JCM 13929</strain>
    </source>
</reference>
<accession>A0ABN2ELT9</accession>
<dbReference type="Pfam" id="PF01061">
    <property type="entry name" value="ABC2_membrane"/>
    <property type="match status" value="1"/>
</dbReference>
<gene>
    <name evidence="7" type="ORF">GCM10009733_004310</name>
</gene>
<proteinExistence type="predicted"/>
<keyword evidence="3 5" id="KW-1133">Transmembrane helix</keyword>
<sequence>MLIETRRYGLSRRMYATPMSGGRILLGEAAGRVAVAPAQGLVIMLGSALLFGVRRGDPLGAAALPLAFSLVGGGAGMLLGAVMRTEQQALSLGLLLGLGPGAARGGCAPR</sequence>
<keyword evidence="8" id="KW-1185">Reference proteome</keyword>
<dbReference type="Proteomes" id="UP001500064">
    <property type="component" value="Unassembled WGS sequence"/>
</dbReference>
<evidence type="ECO:0000313" key="8">
    <source>
        <dbReference type="Proteomes" id="UP001500064"/>
    </source>
</evidence>